<feature type="transmembrane region" description="Helical" evidence="1">
    <location>
        <begin position="70"/>
        <end position="91"/>
    </location>
</feature>
<dbReference type="EMBL" id="CP069127">
    <property type="protein sequence ID" value="QRG67436.1"/>
    <property type="molecule type" value="Genomic_DNA"/>
</dbReference>
<protein>
    <submittedName>
        <fullName evidence="2">Uncharacterized protein</fullName>
    </submittedName>
</protein>
<evidence type="ECO:0000313" key="2">
    <source>
        <dbReference type="EMBL" id="QRG67436.1"/>
    </source>
</evidence>
<keyword evidence="1" id="KW-1133">Transmembrane helix</keyword>
<sequence length="110" mass="12657">MESILVWIFLGPFVFAWQLAGPIIALFIAGYIRVVFGFRIWRTLVTAFISSFLYYVVVLSAGGYLGSGMWIIQLLMAIHTSLFATFMLWIYHKWKRRSEKADQDEKPAGT</sequence>
<evidence type="ECO:0000256" key="1">
    <source>
        <dbReference type="SAM" id="Phobius"/>
    </source>
</evidence>
<feature type="transmembrane region" description="Helical" evidence="1">
    <location>
        <begin position="44"/>
        <end position="64"/>
    </location>
</feature>
<feature type="transmembrane region" description="Helical" evidence="1">
    <location>
        <begin position="6"/>
        <end position="32"/>
    </location>
</feature>
<keyword evidence="3" id="KW-1185">Reference proteome</keyword>
<keyword evidence="1" id="KW-0812">Transmembrane</keyword>
<organism evidence="2 3">
    <name type="scientific">Brevibacillus choshinensis</name>
    <dbReference type="NCBI Taxonomy" id="54911"/>
    <lineage>
        <taxon>Bacteria</taxon>
        <taxon>Bacillati</taxon>
        <taxon>Bacillota</taxon>
        <taxon>Bacilli</taxon>
        <taxon>Bacillales</taxon>
        <taxon>Paenibacillaceae</taxon>
        <taxon>Brevibacillus</taxon>
    </lineage>
</organism>
<dbReference type="RefSeq" id="WP_203354491.1">
    <property type="nucleotide sequence ID" value="NZ_CP069127.1"/>
</dbReference>
<proteinExistence type="predicted"/>
<reference evidence="2 3" key="1">
    <citation type="submission" date="2021-01" db="EMBL/GenBank/DDBJ databases">
        <title>Identification of strong promoters based on the transcriptome of Brevibacillus choshinensis.</title>
        <authorList>
            <person name="Yao D."/>
            <person name="Zhang K."/>
            <person name="Wu J."/>
        </authorList>
    </citation>
    <scope>NUCLEOTIDE SEQUENCE [LARGE SCALE GENOMIC DNA]</scope>
    <source>
        <strain evidence="2 3">HPD31-SP3</strain>
    </source>
</reference>
<dbReference type="Proteomes" id="UP000596248">
    <property type="component" value="Chromosome"/>
</dbReference>
<name>A0ABX7FMZ2_BRECH</name>
<accession>A0ABX7FMZ2</accession>
<gene>
    <name evidence="2" type="ORF">JNE38_29065</name>
</gene>
<keyword evidence="1" id="KW-0472">Membrane</keyword>
<evidence type="ECO:0000313" key="3">
    <source>
        <dbReference type="Proteomes" id="UP000596248"/>
    </source>
</evidence>